<feature type="chain" id="PRO_5046024494" description="DUF2946 domain-containing protein" evidence="2">
    <location>
        <begin position="33"/>
        <end position="125"/>
    </location>
</feature>
<keyword evidence="2" id="KW-0732">Signal</keyword>
<reference evidence="4" key="1">
    <citation type="journal article" date="2019" name="Int. J. Syst. Evol. Microbiol.">
        <title>The Global Catalogue of Microorganisms (GCM) 10K type strain sequencing project: providing services to taxonomists for standard genome sequencing and annotation.</title>
        <authorList>
            <consortium name="The Broad Institute Genomics Platform"/>
            <consortium name="The Broad Institute Genome Sequencing Center for Infectious Disease"/>
            <person name="Wu L."/>
            <person name="Ma J."/>
        </authorList>
    </citation>
    <scope>NUCLEOTIDE SEQUENCE [LARGE SCALE GENOMIC DNA]</scope>
    <source>
        <strain evidence="4">NBRC 101365</strain>
    </source>
</reference>
<name>A0ABQ6CGB4_9HYPH</name>
<feature type="region of interest" description="Disordered" evidence="1">
    <location>
        <begin position="104"/>
        <end position="125"/>
    </location>
</feature>
<dbReference type="RefSeq" id="WP_284311557.1">
    <property type="nucleotide sequence ID" value="NZ_BSPC01000015.1"/>
</dbReference>
<evidence type="ECO:0000256" key="2">
    <source>
        <dbReference type="SAM" id="SignalP"/>
    </source>
</evidence>
<accession>A0ABQ6CGB4</accession>
<gene>
    <name evidence="3" type="ORF">GCM10007874_16990</name>
</gene>
<organism evidence="3 4">
    <name type="scientific">Labrys miyagiensis</name>
    <dbReference type="NCBI Taxonomy" id="346912"/>
    <lineage>
        <taxon>Bacteria</taxon>
        <taxon>Pseudomonadati</taxon>
        <taxon>Pseudomonadota</taxon>
        <taxon>Alphaproteobacteria</taxon>
        <taxon>Hyphomicrobiales</taxon>
        <taxon>Xanthobacteraceae</taxon>
        <taxon>Labrys</taxon>
    </lineage>
</organism>
<evidence type="ECO:0000313" key="4">
    <source>
        <dbReference type="Proteomes" id="UP001156882"/>
    </source>
</evidence>
<protein>
    <recommendedName>
        <fullName evidence="5">DUF2946 domain-containing protein</fullName>
    </recommendedName>
</protein>
<keyword evidence="4" id="KW-1185">Reference proteome</keyword>
<evidence type="ECO:0000256" key="1">
    <source>
        <dbReference type="SAM" id="MobiDB-lite"/>
    </source>
</evidence>
<dbReference type="Proteomes" id="UP001156882">
    <property type="component" value="Unassembled WGS sequence"/>
</dbReference>
<dbReference type="EMBL" id="BSPC01000015">
    <property type="protein sequence ID" value="GLS18682.1"/>
    <property type="molecule type" value="Genomic_DNA"/>
</dbReference>
<comment type="caution">
    <text evidence="3">The sequence shown here is derived from an EMBL/GenBank/DDBJ whole genome shotgun (WGS) entry which is preliminary data.</text>
</comment>
<proteinExistence type="predicted"/>
<sequence>MVRFCHAPLVRLCLAALIALALMLNGMSRVVAATGDDGTGNSVIIAGTVITLCQFGTEADGRTKSHLGHSCDQCALRLAPLQPQADLTLRIIRFPEVLTLRPGSSARTMGQLGSGAAWPRGPPTA</sequence>
<evidence type="ECO:0000313" key="3">
    <source>
        <dbReference type="EMBL" id="GLS18682.1"/>
    </source>
</evidence>
<feature type="signal peptide" evidence="2">
    <location>
        <begin position="1"/>
        <end position="32"/>
    </location>
</feature>
<evidence type="ECO:0008006" key="5">
    <source>
        <dbReference type="Google" id="ProtNLM"/>
    </source>
</evidence>